<name>A0A914QEB3_9BILA</name>
<sequence length="655" mass="74801">MTSRKTDMSTINEENRIPFKNETPRAKYVPRKKSRISDSPLTTLQQNFIAQSSKKTENNSSILRTSRASFLEAEMQEYSETNCKCNKFQQVMTEYKELKRKIQGSNITSFSFLGASQVSFLQEEMHIYAEDKCKCARFQAIIKEYNNLLESFKTSNGDSMNSTSLTASNCQVEVTKLKQELEKAKVEMDNVNQKLKSAEKFSQQQQTDIGLLKVDKDFIQNLFNFNEAEHAAFKISSEKTINQLREDIGKLNAQVSKTAEEKEIANKAAENLQKEVQNLQEALKDAKKSADSNAKLETGKIINQLQAEIAQLNAQNSKVTENSQKEIQDLQEALKDAKKNEDSKNAELEKQNIILKEKLQIFEQKEAESKKAYDKLKSEMEVLGNEKVDLQYACAAKDVEIKNVIYENNANLQEVNEELENLRSTLNHGKQKYLNLKEQLKQKCKEIEAFKVSENGNDAKDKEIALLKNKVNHYKKKNAESEEVCNYLRADIEVLKTKKVYMEKLCASKDDEINAIKNTIEKEKAEFQNQISQLNADVEGYKAAVENARTKIKNLQAAIENERNSLNAQIADIQQQKYNEIEAFKAAHGNSSALKEQLQSYKQKLAETEKVMKKAENDIRFLKSEKAYLEKKLSLKKSGIEELRLNPVSSENAKA</sequence>
<dbReference type="Proteomes" id="UP000887578">
    <property type="component" value="Unplaced"/>
</dbReference>
<dbReference type="AlphaFoldDB" id="A0A914QEB3"/>
<evidence type="ECO:0000313" key="3">
    <source>
        <dbReference type="Proteomes" id="UP000887578"/>
    </source>
</evidence>
<dbReference type="WBParaSite" id="PDA_v2.g30021.t1">
    <property type="protein sequence ID" value="PDA_v2.g30021.t1"/>
    <property type="gene ID" value="PDA_v2.g30021"/>
</dbReference>
<feature type="region of interest" description="Disordered" evidence="2">
    <location>
        <begin position="1"/>
        <end position="36"/>
    </location>
</feature>
<feature type="coiled-coil region" evidence="1">
    <location>
        <begin position="167"/>
        <end position="201"/>
    </location>
</feature>
<reference evidence="4" key="1">
    <citation type="submission" date="2022-11" db="UniProtKB">
        <authorList>
            <consortium name="WormBaseParasite"/>
        </authorList>
    </citation>
    <scope>IDENTIFICATION</scope>
</reference>
<organism evidence="3 4">
    <name type="scientific">Panagrolaimus davidi</name>
    <dbReference type="NCBI Taxonomy" id="227884"/>
    <lineage>
        <taxon>Eukaryota</taxon>
        <taxon>Metazoa</taxon>
        <taxon>Ecdysozoa</taxon>
        <taxon>Nematoda</taxon>
        <taxon>Chromadorea</taxon>
        <taxon>Rhabditida</taxon>
        <taxon>Tylenchina</taxon>
        <taxon>Panagrolaimomorpha</taxon>
        <taxon>Panagrolaimoidea</taxon>
        <taxon>Panagrolaimidae</taxon>
        <taxon>Panagrolaimus</taxon>
    </lineage>
</organism>
<evidence type="ECO:0000256" key="1">
    <source>
        <dbReference type="SAM" id="Coils"/>
    </source>
</evidence>
<feature type="coiled-coil region" evidence="1">
    <location>
        <begin position="234"/>
        <end position="632"/>
    </location>
</feature>
<keyword evidence="3" id="KW-1185">Reference proteome</keyword>
<accession>A0A914QEB3</accession>
<evidence type="ECO:0000313" key="4">
    <source>
        <dbReference type="WBParaSite" id="PDA_v2.g30021.t1"/>
    </source>
</evidence>
<evidence type="ECO:0000256" key="2">
    <source>
        <dbReference type="SAM" id="MobiDB-lite"/>
    </source>
</evidence>
<protein>
    <submittedName>
        <fullName evidence="4">Uncharacterized protein</fullName>
    </submittedName>
</protein>
<keyword evidence="1" id="KW-0175">Coiled coil</keyword>
<dbReference type="Gene3D" id="1.10.287.1490">
    <property type="match status" value="1"/>
</dbReference>
<feature type="compositionally biased region" description="Basic and acidic residues" evidence="2">
    <location>
        <begin position="1"/>
        <end position="25"/>
    </location>
</feature>
<proteinExistence type="predicted"/>